<keyword evidence="4" id="KW-1185">Reference proteome</keyword>
<sequence length="372" mass="41565">MLLNGGGVGVAENPTPARKGAFPGRHERTFVLVFSLTERSLYVRDLDLWIDSMRPRSRCYVSHGHSDHAREHDTIVTTPANARICRSRFERSLAHAKQMALLPARGRPACDFEERNFNEPWEDGRHRLTLFPAGHVLGSAQLLIEGDAGRFVYTGDFKLARSYTCEPPEVKRCDVLLMECTYGRPQYVFPSRDEVEDALVTFATKALEDGVAPVLMAYSLGKAQEAMAILGKAGVPLTVHGAVHAIARCYEESGVRLPPYERYDAVTYDGTRALIWPPSGKRLPKALAGKRSRTAMLSGWALDASAPFRYGVDVCIPLSDHADYAALLRYIELAQPSKVLLNHGWRDFVWRLRRMGIDASYLEANEQLSLFS</sequence>
<dbReference type="GO" id="GO:0004521">
    <property type="term" value="F:RNA endonuclease activity"/>
    <property type="evidence" value="ECO:0007669"/>
    <property type="project" value="TreeGrafter"/>
</dbReference>
<dbReference type="InterPro" id="IPR050698">
    <property type="entry name" value="MBL"/>
</dbReference>
<evidence type="ECO:0000313" key="4">
    <source>
        <dbReference type="Proteomes" id="UP001317532"/>
    </source>
</evidence>
<keyword evidence="3" id="KW-0436">Ligase</keyword>
<reference evidence="3 4" key="1">
    <citation type="journal article" date="2022" name="ISME Commun">
        <title>Vulcanimicrobium alpinus gen. nov. sp. nov., the first cultivated representative of the candidate phylum 'Eremiobacterota', is a metabolically versatile aerobic anoxygenic phototroph.</title>
        <authorList>
            <person name="Yabe S."/>
            <person name="Muto K."/>
            <person name="Abe K."/>
            <person name="Yokota A."/>
            <person name="Staudigel H."/>
            <person name="Tebo B.M."/>
        </authorList>
    </citation>
    <scope>NUCLEOTIDE SEQUENCE [LARGE SCALE GENOMIC DNA]</scope>
    <source>
        <strain evidence="3 4">WC8-2</strain>
    </source>
</reference>
<dbReference type="PANTHER" id="PTHR11203:SF49">
    <property type="entry name" value="BLL1145 PROTEIN"/>
    <property type="match status" value="1"/>
</dbReference>
<dbReference type="InterPro" id="IPR036866">
    <property type="entry name" value="RibonucZ/Hydroxyglut_hydro"/>
</dbReference>
<dbReference type="AlphaFoldDB" id="A0AAN2CA27"/>
<name>A0AAN2CA27_UNVUL</name>
<dbReference type="EMBL" id="AP025523">
    <property type="protein sequence ID" value="BDE07200.1"/>
    <property type="molecule type" value="Genomic_DNA"/>
</dbReference>
<dbReference type="GO" id="GO:0016874">
    <property type="term" value="F:ligase activity"/>
    <property type="evidence" value="ECO:0007669"/>
    <property type="project" value="UniProtKB-KW"/>
</dbReference>
<dbReference type="InterPro" id="IPR001279">
    <property type="entry name" value="Metallo-B-lactamas"/>
</dbReference>
<accession>A0AAN2CA27</accession>
<protein>
    <submittedName>
        <fullName evidence="3">DNA ligase-associated DEXH box helicase</fullName>
    </submittedName>
</protein>
<dbReference type="Pfam" id="PF12706">
    <property type="entry name" value="Lactamase_B_2"/>
    <property type="match status" value="1"/>
</dbReference>
<proteinExistence type="predicted"/>
<evidence type="ECO:0000313" key="3">
    <source>
        <dbReference type="EMBL" id="BDE07200.1"/>
    </source>
</evidence>
<dbReference type="KEGG" id="vab:WPS_24760"/>
<evidence type="ECO:0000259" key="2">
    <source>
        <dbReference type="Pfam" id="PF12706"/>
    </source>
</evidence>
<evidence type="ECO:0000256" key="1">
    <source>
        <dbReference type="SAM" id="MobiDB-lite"/>
    </source>
</evidence>
<dbReference type="PANTHER" id="PTHR11203">
    <property type="entry name" value="CLEAVAGE AND POLYADENYLATION SPECIFICITY FACTOR FAMILY MEMBER"/>
    <property type="match status" value="1"/>
</dbReference>
<dbReference type="Proteomes" id="UP001317532">
    <property type="component" value="Chromosome"/>
</dbReference>
<organism evidence="3 4">
    <name type="scientific">Vulcanimicrobium alpinum</name>
    <dbReference type="NCBI Taxonomy" id="3016050"/>
    <lineage>
        <taxon>Bacteria</taxon>
        <taxon>Bacillati</taxon>
        <taxon>Vulcanimicrobiota</taxon>
        <taxon>Vulcanimicrobiia</taxon>
        <taxon>Vulcanimicrobiales</taxon>
        <taxon>Vulcanimicrobiaceae</taxon>
        <taxon>Vulcanimicrobium</taxon>
    </lineage>
</organism>
<dbReference type="Gene3D" id="3.60.15.10">
    <property type="entry name" value="Ribonuclease Z/Hydroxyacylglutathione hydrolase-like"/>
    <property type="match status" value="1"/>
</dbReference>
<dbReference type="SUPFAM" id="SSF56281">
    <property type="entry name" value="Metallo-hydrolase/oxidoreductase"/>
    <property type="match status" value="1"/>
</dbReference>
<feature type="domain" description="Metallo-beta-lactamase" evidence="2">
    <location>
        <begin position="61"/>
        <end position="188"/>
    </location>
</feature>
<feature type="region of interest" description="Disordered" evidence="1">
    <location>
        <begin position="1"/>
        <end position="21"/>
    </location>
</feature>
<gene>
    <name evidence="3" type="ORF">WPS_24760</name>
</gene>